<dbReference type="AlphaFoldDB" id="A0ABD0J6B7"/>
<gene>
    <name evidence="1" type="ORF">BaRGS_00038747</name>
</gene>
<evidence type="ECO:0000313" key="2">
    <source>
        <dbReference type="Proteomes" id="UP001519460"/>
    </source>
</evidence>
<dbReference type="EMBL" id="JACVVK020000640">
    <property type="protein sequence ID" value="KAK7461212.1"/>
    <property type="molecule type" value="Genomic_DNA"/>
</dbReference>
<proteinExistence type="predicted"/>
<accession>A0ABD0J6B7</accession>
<comment type="caution">
    <text evidence="1">The sequence shown here is derived from an EMBL/GenBank/DDBJ whole genome shotgun (WGS) entry which is preliminary data.</text>
</comment>
<sequence>MRFEHGAFHNLIRELQADGDKFKVYFRLTREQFAQVAFLVFGHATSASDQAVQTMCLEIWRE</sequence>
<dbReference type="Proteomes" id="UP001519460">
    <property type="component" value="Unassembled WGS sequence"/>
</dbReference>
<reference evidence="1 2" key="1">
    <citation type="journal article" date="2023" name="Sci. Data">
        <title>Genome assembly of the Korean intertidal mud-creeper Batillaria attramentaria.</title>
        <authorList>
            <person name="Patra A.K."/>
            <person name="Ho P.T."/>
            <person name="Jun S."/>
            <person name="Lee S.J."/>
            <person name="Kim Y."/>
            <person name="Won Y.J."/>
        </authorList>
    </citation>
    <scope>NUCLEOTIDE SEQUENCE [LARGE SCALE GENOMIC DNA]</scope>
    <source>
        <strain evidence="1">Wonlab-2016</strain>
    </source>
</reference>
<organism evidence="1 2">
    <name type="scientific">Batillaria attramentaria</name>
    <dbReference type="NCBI Taxonomy" id="370345"/>
    <lineage>
        <taxon>Eukaryota</taxon>
        <taxon>Metazoa</taxon>
        <taxon>Spiralia</taxon>
        <taxon>Lophotrochozoa</taxon>
        <taxon>Mollusca</taxon>
        <taxon>Gastropoda</taxon>
        <taxon>Caenogastropoda</taxon>
        <taxon>Sorbeoconcha</taxon>
        <taxon>Cerithioidea</taxon>
        <taxon>Batillariidae</taxon>
        <taxon>Batillaria</taxon>
    </lineage>
</organism>
<protein>
    <submittedName>
        <fullName evidence="1">Uncharacterized protein</fullName>
    </submittedName>
</protein>
<keyword evidence="2" id="KW-1185">Reference proteome</keyword>
<name>A0ABD0J6B7_9CAEN</name>
<evidence type="ECO:0000313" key="1">
    <source>
        <dbReference type="EMBL" id="KAK7461212.1"/>
    </source>
</evidence>